<dbReference type="PANTHER" id="PTHR33337">
    <property type="entry name" value="GFA DOMAIN-CONTAINING PROTEIN"/>
    <property type="match status" value="1"/>
</dbReference>
<accession>A0A853I938</accession>
<keyword evidence="3" id="KW-0862">Zinc</keyword>
<dbReference type="PROSITE" id="PS51891">
    <property type="entry name" value="CENP_V_GFA"/>
    <property type="match status" value="1"/>
</dbReference>
<keyword evidence="7" id="KW-1185">Reference proteome</keyword>
<dbReference type="Pfam" id="PF04828">
    <property type="entry name" value="GFA"/>
    <property type="match status" value="1"/>
</dbReference>
<dbReference type="Proteomes" id="UP000569732">
    <property type="component" value="Unassembled WGS sequence"/>
</dbReference>
<dbReference type="RefSeq" id="WP_180568090.1">
    <property type="nucleotide sequence ID" value="NZ_JACCKB010000010.1"/>
</dbReference>
<evidence type="ECO:0000256" key="1">
    <source>
        <dbReference type="ARBA" id="ARBA00005495"/>
    </source>
</evidence>
<feature type="domain" description="CENP-V/GFA" evidence="5">
    <location>
        <begin position="2"/>
        <end position="112"/>
    </location>
</feature>
<name>A0A853I938_9GAMM</name>
<dbReference type="GO" id="GO:0016846">
    <property type="term" value="F:carbon-sulfur lyase activity"/>
    <property type="evidence" value="ECO:0007669"/>
    <property type="project" value="InterPro"/>
</dbReference>
<protein>
    <submittedName>
        <fullName evidence="6">GFA family protein</fullName>
    </submittedName>
</protein>
<dbReference type="EMBL" id="JACCKB010000010">
    <property type="protein sequence ID" value="NYZ66057.1"/>
    <property type="molecule type" value="Genomic_DNA"/>
</dbReference>
<dbReference type="Gene3D" id="3.90.1590.10">
    <property type="entry name" value="glutathione-dependent formaldehyde- activating enzyme (gfa)"/>
    <property type="match status" value="1"/>
</dbReference>
<evidence type="ECO:0000256" key="3">
    <source>
        <dbReference type="ARBA" id="ARBA00022833"/>
    </source>
</evidence>
<sequence length="123" mass="13587">MYKGSCLCGEVTYQLKSEPKKVTNCHCKMCQKQHGAAFATYGSVLKSDLVYLTGLDKLVSYNSSGSIARKFCSCCGSSIEWSGSKAFSEWVSIAIATLDTHYKPEKIADIYTETKACWLVKQT</sequence>
<dbReference type="GO" id="GO:0046872">
    <property type="term" value="F:metal ion binding"/>
    <property type="evidence" value="ECO:0007669"/>
    <property type="project" value="UniProtKB-KW"/>
</dbReference>
<dbReference type="InterPro" id="IPR006913">
    <property type="entry name" value="CENP-V/GFA"/>
</dbReference>
<dbReference type="InterPro" id="IPR011057">
    <property type="entry name" value="Mss4-like_sf"/>
</dbReference>
<keyword evidence="4" id="KW-0456">Lyase</keyword>
<keyword evidence="2" id="KW-0479">Metal-binding</keyword>
<proteinExistence type="inferred from homology"/>
<evidence type="ECO:0000256" key="4">
    <source>
        <dbReference type="ARBA" id="ARBA00023239"/>
    </source>
</evidence>
<comment type="similarity">
    <text evidence="1">Belongs to the Gfa family.</text>
</comment>
<dbReference type="AlphaFoldDB" id="A0A853I938"/>
<comment type="caution">
    <text evidence="6">The sequence shown here is derived from an EMBL/GenBank/DDBJ whole genome shotgun (WGS) entry which is preliminary data.</text>
</comment>
<organism evidence="6 7">
    <name type="scientific">Spartinivicinus marinus</name>
    <dbReference type="NCBI Taxonomy" id="2994442"/>
    <lineage>
        <taxon>Bacteria</taxon>
        <taxon>Pseudomonadati</taxon>
        <taxon>Pseudomonadota</taxon>
        <taxon>Gammaproteobacteria</taxon>
        <taxon>Oceanospirillales</taxon>
        <taxon>Zooshikellaceae</taxon>
        <taxon>Spartinivicinus</taxon>
    </lineage>
</organism>
<evidence type="ECO:0000259" key="5">
    <source>
        <dbReference type="PROSITE" id="PS51891"/>
    </source>
</evidence>
<evidence type="ECO:0000313" key="6">
    <source>
        <dbReference type="EMBL" id="NYZ66057.1"/>
    </source>
</evidence>
<evidence type="ECO:0000256" key="2">
    <source>
        <dbReference type="ARBA" id="ARBA00022723"/>
    </source>
</evidence>
<dbReference type="SUPFAM" id="SSF51316">
    <property type="entry name" value="Mss4-like"/>
    <property type="match status" value="1"/>
</dbReference>
<reference evidence="6 7" key="1">
    <citation type="submission" date="2020-07" db="EMBL/GenBank/DDBJ databases">
        <title>Endozoicomonas sp. nov., isolated from sediment.</title>
        <authorList>
            <person name="Gu T."/>
        </authorList>
    </citation>
    <scope>NUCLEOTIDE SEQUENCE [LARGE SCALE GENOMIC DNA]</scope>
    <source>
        <strain evidence="6 7">SM1973</strain>
    </source>
</reference>
<dbReference type="PANTHER" id="PTHR33337:SF40">
    <property type="entry name" value="CENP-V_GFA DOMAIN-CONTAINING PROTEIN-RELATED"/>
    <property type="match status" value="1"/>
</dbReference>
<evidence type="ECO:0000313" key="7">
    <source>
        <dbReference type="Proteomes" id="UP000569732"/>
    </source>
</evidence>
<gene>
    <name evidence="6" type="ORF">H0A36_08530</name>
</gene>